<reference evidence="2 3" key="1">
    <citation type="submission" date="2023-04" db="EMBL/GenBank/DDBJ databases">
        <title>Genome of Basidiobolus ranarum AG-B5.</title>
        <authorList>
            <person name="Stajich J.E."/>
            <person name="Carter-House D."/>
            <person name="Gryganskyi A."/>
        </authorList>
    </citation>
    <scope>NUCLEOTIDE SEQUENCE [LARGE SCALE GENOMIC DNA]</scope>
    <source>
        <strain evidence="2 3">AG-B5</strain>
    </source>
</reference>
<dbReference type="Proteomes" id="UP001479436">
    <property type="component" value="Unassembled WGS sequence"/>
</dbReference>
<accession>A0ABR2VSM3</accession>
<feature type="compositionally biased region" description="Polar residues" evidence="1">
    <location>
        <begin position="212"/>
        <end position="221"/>
    </location>
</feature>
<protein>
    <submittedName>
        <fullName evidence="2">Gluconate transport-inducing protein</fullName>
    </submittedName>
</protein>
<dbReference type="EMBL" id="JASJQH010007908">
    <property type="protein sequence ID" value="KAK9700425.1"/>
    <property type="molecule type" value="Genomic_DNA"/>
</dbReference>
<keyword evidence="3" id="KW-1185">Reference proteome</keyword>
<dbReference type="PANTHER" id="PTHR28027">
    <property type="entry name" value="TRANSCRIPTIONAL REGULATOR MIT1"/>
    <property type="match status" value="1"/>
</dbReference>
<dbReference type="InterPro" id="IPR018608">
    <property type="entry name" value="Gti1/Pac2"/>
</dbReference>
<evidence type="ECO:0000313" key="3">
    <source>
        <dbReference type="Proteomes" id="UP001479436"/>
    </source>
</evidence>
<evidence type="ECO:0000313" key="2">
    <source>
        <dbReference type="EMBL" id="KAK9700425.1"/>
    </source>
</evidence>
<proteinExistence type="predicted"/>
<feature type="region of interest" description="Disordered" evidence="1">
    <location>
        <begin position="84"/>
        <end position="104"/>
    </location>
</feature>
<evidence type="ECO:0000256" key="1">
    <source>
        <dbReference type="SAM" id="MobiDB-lite"/>
    </source>
</evidence>
<dbReference type="PANTHER" id="PTHR28027:SF1">
    <property type="entry name" value="CAMP INDEPENDENT REGULATORY PROTEIN (AFU_ORTHOLOGUE AFUA_3G09640)"/>
    <property type="match status" value="1"/>
</dbReference>
<name>A0ABR2VSM3_9FUNG</name>
<gene>
    <name evidence="2" type="primary">PTH2_7</name>
    <name evidence="2" type="ORF">K7432_012202</name>
</gene>
<feature type="region of interest" description="Disordered" evidence="1">
    <location>
        <begin position="203"/>
        <end position="222"/>
    </location>
</feature>
<sequence>METYYGYIESVHDALLIFEACRLGYLHRVQRRLSEKERHRIRSGSVFVWEEEESGMRRWTDGRTWSPSRVHGSFLTYRELDNKRKPGKLSDTPSPTLSCSDPDFDTRSHHSDDFQYKHNGMIKQSLSVTTINNRKLHLICYFNKEHVFTGGLKLPSQNPSLSHIVVPKGIYPDMSNELYTSTHGDQRMKYREEHVKLDRCPPHYGRAPESFPNRTPITTNYDRYRLPSPASSETSHREIELAPLSGSSNHCGSVYNLPPPSMPYQDVRLERLPFSEDRRQLAVLTTVFSL</sequence>
<dbReference type="Pfam" id="PF09729">
    <property type="entry name" value="Gti1_Pac2"/>
    <property type="match status" value="1"/>
</dbReference>
<organism evidence="2 3">
    <name type="scientific">Basidiobolus ranarum</name>
    <dbReference type="NCBI Taxonomy" id="34480"/>
    <lineage>
        <taxon>Eukaryota</taxon>
        <taxon>Fungi</taxon>
        <taxon>Fungi incertae sedis</taxon>
        <taxon>Zoopagomycota</taxon>
        <taxon>Entomophthoromycotina</taxon>
        <taxon>Basidiobolomycetes</taxon>
        <taxon>Basidiobolales</taxon>
        <taxon>Basidiobolaceae</taxon>
        <taxon>Basidiobolus</taxon>
    </lineage>
</organism>
<comment type="caution">
    <text evidence="2">The sequence shown here is derived from an EMBL/GenBank/DDBJ whole genome shotgun (WGS) entry which is preliminary data.</text>
</comment>